<organism evidence="2 3">
    <name type="scientific">Trichogramma brassicae</name>
    <dbReference type="NCBI Taxonomy" id="86971"/>
    <lineage>
        <taxon>Eukaryota</taxon>
        <taxon>Metazoa</taxon>
        <taxon>Ecdysozoa</taxon>
        <taxon>Arthropoda</taxon>
        <taxon>Hexapoda</taxon>
        <taxon>Insecta</taxon>
        <taxon>Pterygota</taxon>
        <taxon>Neoptera</taxon>
        <taxon>Endopterygota</taxon>
        <taxon>Hymenoptera</taxon>
        <taxon>Apocrita</taxon>
        <taxon>Proctotrupomorpha</taxon>
        <taxon>Chalcidoidea</taxon>
        <taxon>Trichogrammatidae</taxon>
        <taxon>Trichogramma</taxon>
    </lineage>
</organism>
<evidence type="ECO:0000256" key="1">
    <source>
        <dbReference type="SAM" id="MobiDB-lite"/>
    </source>
</evidence>
<sequence length="121" mass="14459">MYEENSIRTVIIFFTSTSWTIRLVSLAVQYHGNEIFACFGRSFRRNIRRFGLWRLMDLARRTQILKLIRLTQTKTVIYGRRREEEEEEEDEEEQEEEQEEADDSNTESDSSAKSCSDYEDV</sequence>
<keyword evidence="3" id="KW-1185">Reference proteome</keyword>
<feature type="compositionally biased region" description="Acidic residues" evidence="1">
    <location>
        <begin position="84"/>
        <end position="106"/>
    </location>
</feature>
<reference evidence="2 3" key="1">
    <citation type="submission" date="2020-02" db="EMBL/GenBank/DDBJ databases">
        <authorList>
            <person name="Ferguson B K."/>
        </authorList>
    </citation>
    <scope>NUCLEOTIDE SEQUENCE [LARGE SCALE GENOMIC DNA]</scope>
</reference>
<name>A0A6H5HZ04_9HYME</name>
<dbReference type="AlphaFoldDB" id="A0A6H5HZ04"/>
<dbReference type="Proteomes" id="UP000479190">
    <property type="component" value="Unassembled WGS sequence"/>
</dbReference>
<evidence type="ECO:0000313" key="2">
    <source>
        <dbReference type="EMBL" id="CAB0028836.1"/>
    </source>
</evidence>
<evidence type="ECO:0000313" key="3">
    <source>
        <dbReference type="Proteomes" id="UP000479190"/>
    </source>
</evidence>
<proteinExistence type="predicted"/>
<gene>
    <name evidence="2" type="ORF">TBRA_LOCUS957</name>
</gene>
<feature type="region of interest" description="Disordered" evidence="1">
    <location>
        <begin position="79"/>
        <end position="121"/>
    </location>
</feature>
<dbReference type="EMBL" id="CADCXV010000202">
    <property type="protein sequence ID" value="CAB0028836.1"/>
    <property type="molecule type" value="Genomic_DNA"/>
</dbReference>
<protein>
    <submittedName>
        <fullName evidence="2">Uncharacterized protein</fullName>
    </submittedName>
</protein>
<accession>A0A6H5HZ04</accession>